<organism evidence="1 2">
    <name type="scientific">Paenibacillus pini JCM 16418</name>
    <dbReference type="NCBI Taxonomy" id="1236976"/>
    <lineage>
        <taxon>Bacteria</taxon>
        <taxon>Bacillati</taxon>
        <taxon>Bacillota</taxon>
        <taxon>Bacilli</taxon>
        <taxon>Bacillales</taxon>
        <taxon>Paenibacillaceae</taxon>
        <taxon>Paenibacillus</taxon>
    </lineage>
</organism>
<evidence type="ECO:0000313" key="2">
    <source>
        <dbReference type="Proteomes" id="UP000019364"/>
    </source>
</evidence>
<keyword evidence="2" id="KW-1185">Reference proteome</keyword>
<dbReference type="Proteomes" id="UP000019364">
    <property type="component" value="Unassembled WGS sequence"/>
</dbReference>
<evidence type="ECO:0000313" key="1">
    <source>
        <dbReference type="EMBL" id="GAF08881.1"/>
    </source>
</evidence>
<dbReference type="STRING" id="1236976.JCM16418_2990"/>
<dbReference type="AlphaFoldDB" id="W7YW63"/>
<evidence type="ECO:0008006" key="3">
    <source>
        <dbReference type="Google" id="ProtNLM"/>
    </source>
</evidence>
<dbReference type="EMBL" id="BAVZ01000008">
    <property type="protein sequence ID" value="GAF08881.1"/>
    <property type="molecule type" value="Genomic_DNA"/>
</dbReference>
<protein>
    <recommendedName>
        <fullName evidence="3">Phage ABA sandwich domain-containing protein</fullName>
    </recommendedName>
</protein>
<gene>
    <name evidence="1" type="ORF">JCM16418_2990</name>
</gene>
<dbReference type="RefSeq" id="WP_036649696.1">
    <property type="nucleotide sequence ID" value="NZ_BAVZ01000008.1"/>
</dbReference>
<accession>W7YW63</accession>
<name>W7YW63_9BACL</name>
<proteinExistence type="predicted"/>
<sequence length="145" mass="16731">MSLSKTEAEKLFKLGFKRPDYADEVYPQDIYDYQNSTWVVGGRILPSGNFLCEECVYKEGIWIPSLLDLISWLEENDTKFNLSYSGMGYKVMVTDNLDNEYSSKGATPEFAFYNVITKILQRYGGNPVNKNYEVIEAEFIDKKDL</sequence>
<comment type="caution">
    <text evidence="1">The sequence shown here is derived from an EMBL/GenBank/DDBJ whole genome shotgun (WGS) entry which is preliminary data.</text>
</comment>
<reference evidence="1 2" key="1">
    <citation type="journal article" date="2014" name="Genome Announc.">
        <title>Draft Genome Sequence of Paenibacillus pini JCM 16418T, Isolated from the Rhizosphere of Pine Tree.</title>
        <authorList>
            <person name="Yuki M."/>
            <person name="Oshima K."/>
            <person name="Suda W."/>
            <person name="Oshida Y."/>
            <person name="Kitamura K."/>
            <person name="Iida Y."/>
            <person name="Hattori M."/>
            <person name="Ohkuma M."/>
        </authorList>
    </citation>
    <scope>NUCLEOTIDE SEQUENCE [LARGE SCALE GENOMIC DNA]</scope>
    <source>
        <strain evidence="1 2">JCM 16418</strain>
    </source>
</reference>
<dbReference type="OrthoDB" id="2607708at2"/>